<keyword evidence="5" id="KW-0130">Cell adhesion</keyword>
<proteinExistence type="predicted"/>
<evidence type="ECO:0000256" key="3">
    <source>
        <dbReference type="ARBA" id="ARBA00022737"/>
    </source>
</evidence>
<dbReference type="GO" id="GO:0005886">
    <property type="term" value="C:plasma membrane"/>
    <property type="evidence" value="ECO:0007669"/>
    <property type="project" value="InterPro"/>
</dbReference>
<dbReference type="InterPro" id="IPR015919">
    <property type="entry name" value="Cadherin-like_sf"/>
</dbReference>
<dbReference type="CDD" id="cd11304">
    <property type="entry name" value="Cadherin_repeat"/>
    <property type="match status" value="1"/>
</dbReference>
<feature type="signal peptide" evidence="11">
    <location>
        <begin position="1"/>
        <end position="18"/>
    </location>
</feature>
<dbReference type="AlphaFoldDB" id="A0A3B5A2C9"/>
<keyword evidence="3" id="KW-0677">Repeat</keyword>
<evidence type="ECO:0000256" key="10">
    <source>
        <dbReference type="SAM" id="Phobius"/>
    </source>
</evidence>
<keyword evidence="11" id="KW-0732">Signal</keyword>
<protein>
    <recommendedName>
        <fullName evidence="12">Cadherin domain-containing protein</fullName>
    </recommendedName>
</protein>
<evidence type="ECO:0000256" key="4">
    <source>
        <dbReference type="ARBA" id="ARBA00022837"/>
    </source>
</evidence>
<evidence type="ECO:0000256" key="5">
    <source>
        <dbReference type="ARBA" id="ARBA00022889"/>
    </source>
</evidence>
<keyword evidence="2 10" id="KW-0812">Transmembrane</keyword>
<evidence type="ECO:0000256" key="11">
    <source>
        <dbReference type="SAM" id="SignalP"/>
    </source>
</evidence>
<dbReference type="PANTHER" id="PTHR24028:SF287">
    <property type="entry name" value="CADHERIN-RELATED NEURONAL RECEPTOR VARIABLE 1-RELATED"/>
    <property type="match status" value="1"/>
</dbReference>
<dbReference type="GO" id="GO:0007156">
    <property type="term" value="P:homophilic cell adhesion via plasma membrane adhesion molecules"/>
    <property type="evidence" value="ECO:0007669"/>
    <property type="project" value="InterPro"/>
</dbReference>
<dbReference type="Pfam" id="PF08266">
    <property type="entry name" value="Cadherin_2"/>
    <property type="match status" value="1"/>
</dbReference>
<evidence type="ECO:0000256" key="6">
    <source>
        <dbReference type="ARBA" id="ARBA00022989"/>
    </source>
</evidence>
<organism evidence="13">
    <name type="scientific">Stegastes partitus</name>
    <name type="common">bicolor damselfish</name>
    <dbReference type="NCBI Taxonomy" id="144197"/>
    <lineage>
        <taxon>Eukaryota</taxon>
        <taxon>Metazoa</taxon>
        <taxon>Chordata</taxon>
        <taxon>Craniata</taxon>
        <taxon>Vertebrata</taxon>
        <taxon>Euteleostomi</taxon>
        <taxon>Actinopterygii</taxon>
        <taxon>Neopterygii</taxon>
        <taxon>Teleostei</taxon>
        <taxon>Neoteleostei</taxon>
        <taxon>Acanthomorphata</taxon>
        <taxon>Ovalentaria</taxon>
        <taxon>Pomacentridae</taxon>
        <taxon>Stegastes</taxon>
    </lineage>
</organism>
<evidence type="ECO:0000256" key="2">
    <source>
        <dbReference type="ARBA" id="ARBA00022692"/>
    </source>
</evidence>
<sequence length="192" mass="21595">IFSVWIYLLFSIWGAVSGQLSYSVSEEVNAGTSVGNLAKDLNLNVQDLESRMFQIVTGSKRKYFDVNLKSGFLYVSERIDREGLCAKATKCTINVEAVINNPLKLYRIEVNILDVNDNPPSGMYTVYLNHFQRVWCHRTEDKLNMLGIGAEVLKLVGTCFVFIDFIFILNFVFQANIAITGAKATSQFTAQL</sequence>
<feature type="transmembrane region" description="Helical" evidence="10">
    <location>
        <begin position="152"/>
        <end position="173"/>
    </location>
</feature>
<evidence type="ECO:0000259" key="12">
    <source>
        <dbReference type="PROSITE" id="PS50268"/>
    </source>
</evidence>
<comment type="subcellular location">
    <subcellularLocation>
        <location evidence="1">Membrane</location>
        <topology evidence="1">Single-pass membrane protein</topology>
    </subcellularLocation>
</comment>
<dbReference type="PROSITE" id="PS00232">
    <property type="entry name" value="CADHERIN_1"/>
    <property type="match status" value="1"/>
</dbReference>
<dbReference type="GO" id="GO:0009653">
    <property type="term" value="P:anatomical structure morphogenesis"/>
    <property type="evidence" value="ECO:0007669"/>
    <property type="project" value="UniProtKB-ARBA"/>
</dbReference>
<dbReference type="PRINTS" id="PR00205">
    <property type="entry name" value="CADHERIN"/>
</dbReference>
<evidence type="ECO:0000256" key="1">
    <source>
        <dbReference type="ARBA" id="ARBA00004167"/>
    </source>
</evidence>
<dbReference type="FunFam" id="2.60.40.60:FF:000006">
    <property type="entry name" value="Protocadherin alpha 2"/>
    <property type="match status" value="1"/>
</dbReference>
<keyword evidence="7 10" id="KW-0472">Membrane</keyword>
<feature type="domain" description="Cadherin" evidence="12">
    <location>
        <begin position="16"/>
        <end position="122"/>
    </location>
</feature>
<accession>A0A3B5A2C9</accession>
<dbReference type="Gene3D" id="2.60.40.60">
    <property type="entry name" value="Cadherins"/>
    <property type="match status" value="1"/>
</dbReference>
<name>A0A3B5A2C9_9TELE</name>
<dbReference type="PANTHER" id="PTHR24028">
    <property type="entry name" value="CADHERIN-87A"/>
    <property type="match status" value="1"/>
</dbReference>
<keyword evidence="6 10" id="KW-1133">Transmembrane helix</keyword>
<evidence type="ECO:0000256" key="9">
    <source>
        <dbReference type="PROSITE-ProRule" id="PRU00043"/>
    </source>
</evidence>
<dbReference type="GO" id="GO:0005509">
    <property type="term" value="F:calcium ion binding"/>
    <property type="evidence" value="ECO:0007669"/>
    <property type="project" value="UniProtKB-UniRule"/>
</dbReference>
<feature type="chain" id="PRO_5017242387" description="Cadherin domain-containing protein" evidence="11">
    <location>
        <begin position="19"/>
        <end position="192"/>
    </location>
</feature>
<dbReference type="SUPFAM" id="SSF49313">
    <property type="entry name" value="Cadherin-like"/>
    <property type="match status" value="1"/>
</dbReference>
<dbReference type="InterPro" id="IPR013164">
    <property type="entry name" value="Cadherin_N"/>
</dbReference>
<dbReference type="InterPro" id="IPR050174">
    <property type="entry name" value="Protocadherin/Cadherin-CA"/>
</dbReference>
<evidence type="ECO:0000256" key="7">
    <source>
        <dbReference type="ARBA" id="ARBA00023136"/>
    </source>
</evidence>
<dbReference type="Ensembl" id="ENSSPAT00000015012.1">
    <property type="protein sequence ID" value="ENSSPAP00000014770.1"/>
    <property type="gene ID" value="ENSSPAG00000011135.1"/>
</dbReference>
<keyword evidence="8" id="KW-0325">Glycoprotein</keyword>
<dbReference type="GeneTree" id="ENSGT00940000164173"/>
<evidence type="ECO:0000313" key="13">
    <source>
        <dbReference type="Ensembl" id="ENSSPAP00000014770.1"/>
    </source>
</evidence>
<dbReference type="STRING" id="144197.ENSSPAP00000014770"/>
<evidence type="ECO:0000256" key="8">
    <source>
        <dbReference type="ARBA" id="ARBA00023180"/>
    </source>
</evidence>
<dbReference type="PROSITE" id="PS50268">
    <property type="entry name" value="CADHERIN_2"/>
    <property type="match status" value="1"/>
</dbReference>
<dbReference type="InterPro" id="IPR002126">
    <property type="entry name" value="Cadherin-like_dom"/>
</dbReference>
<dbReference type="SMART" id="SM00112">
    <property type="entry name" value="CA"/>
    <property type="match status" value="1"/>
</dbReference>
<keyword evidence="4 9" id="KW-0106">Calcium</keyword>
<reference evidence="13" key="1">
    <citation type="submission" date="2023-09" db="UniProtKB">
        <authorList>
            <consortium name="Ensembl"/>
        </authorList>
    </citation>
    <scope>IDENTIFICATION</scope>
</reference>
<dbReference type="InterPro" id="IPR020894">
    <property type="entry name" value="Cadherin_CS"/>
</dbReference>